<dbReference type="InterPro" id="IPR014776">
    <property type="entry name" value="4pyrrole_Mease_sub2"/>
</dbReference>
<keyword evidence="3" id="KW-0808">Transferase</keyword>
<dbReference type="Gene3D" id="3.40.1010.10">
    <property type="entry name" value="Cobalt-precorrin-4 Transmethylase, Domain 1"/>
    <property type="match status" value="1"/>
</dbReference>
<dbReference type="PANTHER" id="PTHR45790">
    <property type="entry name" value="SIROHEME SYNTHASE-RELATED"/>
    <property type="match status" value="1"/>
</dbReference>
<dbReference type="Proteomes" id="UP000247409">
    <property type="component" value="Unassembled WGS sequence"/>
</dbReference>
<evidence type="ECO:0000313" key="8">
    <source>
        <dbReference type="Proteomes" id="UP000247409"/>
    </source>
</evidence>
<proteinExistence type="predicted"/>
<protein>
    <recommendedName>
        <fullName evidence="1">uroporphyrinogen-III C-methyltransferase</fullName>
        <ecNumber evidence="1">2.1.1.107</ecNumber>
    </recommendedName>
</protein>
<reference evidence="7 8" key="1">
    <citation type="journal article" date="2018" name="Mol. Biol. Evol.">
        <title>Analysis of the draft genome of the red seaweed Gracilariopsis chorda provides insights into genome size evolution in Rhodophyta.</title>
        <authorList>
            <person name="Lee J."/>
            <person name="Yang E.C."/>
            <person name="Graf L."/>
            <person name="Yang J.H."/>
            <person name="Qiu H."/>
            <person name="Zel Zion U."/>
            <person name="Chan C.X."/>
            <person name="Stephens T.G."/>
            <person name="Weber A.P.M."/>
            <person name="Boo G.H."/>
            <person name="Boo S.M."/>
            <person name="Kim K.M."/>
            <person name="Shin Y."/>
            <person name="Jung M."/>
            <person name="Lee S.J."/>
            <person name="Yim H.S."/>
            <person name="Lee J.H."/>
            <person name="Bhattacharya D."/>
            <person name="Yoon H.S."/>
        </authorList>
    </citation>
    <scope>NUCLEOTIDE SEQUENCE [LARGE SCALE GENOMIC DNA]</scope>
    <source>
        <strain evidence="7 8">SKKU-2015</strain>
        <tissue evidence="7">Whole body</tissue>
    </source>
</reference>
<dbReference type="FunFam" id="3.30.950.10:FF:000001">
    <property type="entry name" value="Siroheme synthase"/>
    <property type="match status" value="1"/>
</dbReference>
<comment type="caution">
    <text evidence="7">The sequence shown here is derived from an EMBL/GenBank/DDBJ whole genome shotgun (WGS) entry which is preliminary data.</text>
</comment>
<dbReference type="NCBIfam" id="NF004790">
    <property type="entry name" value="PRK06136.1"/>
    <property type="match status" value="1"/>
</dbReference>
<dbReference type="NCBIfam" id="TIGR01469">
    <property type="entry name" value="cobA_cysG_Cterm"/>
    <property type="match status" value="1"/>
</dbReference>
<dbReference type="OrthoDB" id="508204at2759"/>
<dbReference type="InterPro" id="IPR014777">
    <property type="entry name" value="4pyrrole_Mease_sub1"/>
</dbReference>
<keyword evidence="2" id="KW-0489">Methyltransferase</keyword>
<evidence type="ECO:0000256" key="4">
    <source>
        <dbReference type="ARBA" id="ARBA00022691"/>
    </source>
</evidence>
<dbReference type="EMBL" id="NBIV01000780">
    <property type="protein sequence ID" value="PXF39504.1"/>
    <property type="molecule type" value="Genomic_DNA"/>
</dbReference>
<feature type="domain" description="Tetrapyrrole methylase" evidence="6">
    <location>
        <begin position="87"/>
        <end position="295"/>
    </location>
</feature>
<dbReference type="InterPro" id="IPR050161">
    <property type="entry name" value="Siro_Cobalamin_biosynth"/>
</dbReference>
<dbReference type="PANTHER" id="PTHR45790:SF3">
    <property type="entry name" value="S-ADENOSYL-L-METHIONINE-DEPENDENT UROPORPHYRINOGEN III METHYLTRANSFERASE, CHLOROPLASTIC"/>
    <property type="match status" value="1"/>
</dbReference>
<evidence type="ECO:0000256" key="3">
    <source>
        <dbReference type="ARBA" id="ARBA00022679"/>
    </source>
</evidence>
<dbReference type="InterPro" id="IPR006366">
    <property type="entry name" value="CobA/CysG_C"/>
</dbReference>
<keyword evidence="4" id="KW-0949">S-adenosyl-L-methionine</keyword>
<sequence length="358" mass="38894">MAFITPLPLGRPAAHASRSRALANSRKQLCTRRVWHANAPPPHARLQDDAHSQLSIDTLLSHLREQHGKRGVQALRQASTQSSVPPKVHLVGTGPGDASLLTLRSLHHMQTADVILYDRLVSSEILTLCNRNAQLIYVGKQSGFHTRSQEDIHLLLNFFSARHQKVVRLKGGDPFVFGRGGEEVDFLESRGTSVCVTAGITAAAGIAAELGMPLTKRNVADSVRFITGHTQQGRQLDVGAVDERTTYVVYMGLQQLKAVAEQMAVRGLRADTPCVAVQDGTTRRQRIVCGELSEIGRRVEAARLQSPTLLFVGKVVRLAKVWGLELVEGRLLEEVDVSVMAVVADGLGGGAAPRSELR</sequence>
<gene>
    <name evidence="7" type="ORF">BWQ96_10798</name>
</gene>
<evidence type="ECO:0000256" key="1">
    <source>
        <dbReference type="ARBA" id="ARBA00012162"/>
    </source>
</evidence>
<dbReference type="Pfam" id="PF00590">
    <property type="entry name" value="TP_methylase"/>
    <property type="match status" value="1"/>
</dbReference>
<evidence type="ECO:0000256" key="5">
    <source>
        <dbReference type="ARBA" id="ARBA00023244"/>
    </source>
</evidence>
<evidence type="ECO:0000256" key="2">
    <source>
        <dbReference type="ARBA" id="ARBA00022603"/>
    </source>
</evidence>
<dbReference type="GO" id="GO:0032259">
    <property type="term" value="P:methylation"/>
    <property type="evidence" value="ECO:0007669"/>
    <property type="project" value="UniProtKB-KW"/>
</dbReference>
<dbReference type="Gene3D" id="3.30.950.10">
    <property type="entry name" value="Methyltransferase, Cobalt-precorrin-4 Transmethylase, Domain 2"/>
    <property type="match status" value="1"/>
</dbReference>
<dbReference type="AlphaFoldDB" id="A0A2V3IBM4"/>
<evidence type="ECO:0000313" key="7">
    <source>
        <dbReference type="EMBL" id="PXF39504.1"/>
    </source>
</evidence>
<name>A0A2V3IBM4_9FLOR</name>
<dbReference type="GO" id="GO:0019354">
    <property type="term" value="P:siroheme biosynthetic process"/>
    <property type="evidence" value="ECO:0007669"/>
    <property type="project" value="InterPro"/>
</dbReference>
<dbReference type="STRING" id="448386.A0A2V3IBM4"/>
<dbReference type="GO" id="GO:0004851">
    <property type="term" value="F:uroporphyrin-III C-methyltransferase activity"/>
    <property type="evidence" value="ECO:0007669"/>
    <property type="project" value="UniProtKB-EC"/>
</dbReference>
<dbReference type="CDD" id="cd11642">
    <property type="entry name" value="SUMT"/>
    <property type="match status" value="1"/>
</dbReference>
<dbReference type="InterPro" id="IPR000878">
    <property type="entry name" value="4pyrrol_Mease"/>
</dbReference>
<dbReference type="FunFam" id="3.40.1010.10:FF:000001">
    <property type="entry name" value="Siroheme synthase"/>
    <property type="match status" value="1"/>
</dbReference>
<evidence type="ECO:0000259" key="6">
    <source>
        <dbReference type="Pfam" id="PF00590"/>
    </source>
</evidence>
<dbReference type="SUPFAM" id="SSF53790">
    <property type="entry name" value="Tetrapyrrole methylase"/>
    <property type="match status" value="1"/>
</dbReference>
<keyword evidence="5" id="KW-0627">Porphyrin biosynthesis</keyword>
<dbReference type="InterPro" id="IPR035996">
    <property type="entry name" value="4pyrrol_Methylase_sf"/>
</dbReference>
<keyword evidence="8" id="KW-1185">Reference proteome</keyword>
<accession>A0A2V3IBM4</accession>
<dbReference type="EC" id="2.1.1.107" evidence="1"/>
<organism evidence="7 8">
    <name type="scientific">Gracilariopsis chorda</name>
    <dbReference type="NCBI Taxonomy" id="448386"/>
    <lineage>
        <taxon>Eukaryota</taxon>
        <taxon>Rhodophyta</taxon>
        <taxon>Florideophyceae</taxon>
        <taxon>Rhodymeniophycidae</taxon>
        <taxon>Gracilariales</taxon>
        <taxon>Gracilariaceae</taxon>
        <taxon>Gracilariopsis</taxon>
    </lineage>
</organism>